<dbReference type="Proteomes" id="UP000339690">
    <property type="component" value="Chromosome"/>
</dbReference>
<evidence type="ECO:0000259" key="1">
    <source>
        <dbReference type="PROSITE" id="PS51746"/>
    </source>
</evidence>
<protein>
    <submittedName>
        <fullName evidence="2">SpoIIE family protein phosphatase</fullName>
    </submittedName>
</protein>
<keyword evidence="3" id="KW-1185">Reference proteome</keyword>
<dbReference type="AlphaFoldDB" id="A0A5Q2TIZ7"/>
<dbReference type="InterPro" id="IPR015655">
    <property type="entry name" value="PP2C"/>
</dbReference>
<organism evidence="2 3">
    <name type="scientific">Gracilibacillus salitolerans</name>
    <dbReference type="NCBI Taxonomy" id="2663022"/>
    <lineage>
        <taxon>Bacteria</taxon>
        <taxon>Bacillati</taxon>
        <taxon>Bacillota</taxon>
        <taxon>Bacilli</taxon>
        <taxon>Bacillales</taxon>
        <taxon>Bacillaceae</taxon>
        <taxon>Gracilibacillus</taxon>
    </lineage>
</organism>
<name>A0A5Q2TIZ7_9BACI</name>
<dbReference type="SMART" id="SM00332">
    <property type="entry name" value="PP2Cc"/>
    <property type="match status" value="1"/>
</dbReference>
<dbReference type="EMBL" id="CP045915">
    <property type="protein sequence ID" value="QGH34101.1"/>
    <property type="molecule type" value="Genomic_DNA"/>
</dbReference>
<dbReference type="RefSeq" id="WP_153790995.1">
    <property type="nucleotide sequence ID" value="NZ_CP045915.1"/>
</dbReference>
<dbReference type="SUPFAM" id="SSF81606">
    <property type="entry name" value="PP2C-like"/>
    <property type="match status" value="1"/>
</dbReference>
<evidence type="ECO:0000313" key="3">
    <source>
        <dbReference type="Proteomes" id="UP000339690"/>
    </source>
</evidence>
<dbReference type="Pfam" id="PF13672">
    <property type="entry name" value="PP2C_2"/>
    <property type="match status" value="1"/>
</dbReference>
<dbReference type="KEGG" id="grc:GI584_08740"/>
<proteinExistence type="predicted"/>
<gene>
    <name evidence="2" type="ORF">GI584_08740</name>
</gene>
<reference evidence="2 3" key="1">
    <citation type="submission" date="2019-11" db="EMBL/GenBank/DDBJ databases">
        <title>Gracilibacillus salitolerans sp. nov., a moderate halophile isolated from a saline soil in northwest China.</title>
        <authorList>
            <person name="Gan L."/>
        </authorList>
    </citation>
    <scope>NUCLEOTIDE SEQUENCE [LARGE SCALE GENOMIC DNA]</scope>
    <source>
        <strain evidence="2 3">SCU50</strain>
    </source>
</reference>
<dbReference type="PROSITE" id="PS51746">
    <property type="entry name" value="PPM_2"/>
    <property type="match status" value="1"/>
</dbReference>
<accession>A0A5Q2TIZ7</accession>
<dbReference type="InterPro" id="IPR001932">
    <property type="entry name" value="PPM-type_phosphatase-like_dom"/>
</dbReference>
<dbReference type="PANTHER" id="PTHR47992">
    <property type="entry name" value="PROTEIN PHOSPHATASE"/>
    <property type="match status" value="1"/>
</dbReference>
<dbReference type="CDD" id="cd00143">
    <property type="entry name" value="PP2Cc"/>
    <property type="match status" value="1"/>
</dbReference>
<sequence length="252" mass="27991">MPFLTAYYTEKGYMKQVNQDALMIQTAKSSKGSVGMFVVCDGMGGLNKGEVASSTIIEALSYWFKHLLPFLLDSAEVEELPLYLVEKIESINQDLIESSADKQMGSTLTAIIMVDNQYFTFQIGDSRAYALGQEVTRLTKDQSLVAREVERGMITEQQAMTHPQRHVLLQCIGVESDIEVVTTSGVLSEGEQILLCTDGFYRSLTTEEIHQVIAQDTLVDKGNMEESLNALVQTIKSREETDDITAILVQTV</sequence>
<dbReference type="InterPro" id="IPR036457">
    <property type="entry name" value="PPM-type-like_dom_sf"/>
</dbReference>
<dbReference type="SMART" id="SM00331">
    <property type="entry name" value="PP2C_SIG"/>
    <property type="match status" value="1"/>
</dbReference>
<evidence type="ECO:0000313" key="2">
    <source>
        <dbReference type="EMBL" id="QGH34101.1"/>
    </source>
</evidence>
<feature type="domain" description="PPM-type phosphatase" evidence="1">
    <location>
        <begin position="4"/>
        <end position="251"/>
    </location>
</feature>
<dbReference type="GO" id="GO:0004722">
    <property type="term" value="F:protein serine/threonine phosphatase activity"/>
    <property type="evidence" value="ECO:0007669"/>
    <property type="project" value="InterPro"/>
</dbReference>
<dbReference type="Gene3D" id="3.60.40.10">
    <property type="entry name" value="PPM-type phosphatase domain"/>
    <property type="match status" value="1"/>
</dbReference>